<reference evidence="1" key="2">
    <citation type="submission" date="2013-10" db="EMBL/GenBank/DDBJ databases">
        <authorList>
            <person name="Aslett M."/>
        </authorList>
    </citation>
    <scope>NUCLEOTIDE SEQUENCE [LARGE SCALE GENOMIC DNA]</scope>
    <source>
        <strain evidence="1">Houghton</strain>
    </source>
</reference>
<accession>U6LZU7</accession>
<keyword evidence="2" id="KW-1185">Reference proteome</keyword>
<sequence length="143" mass="16025">METGSCLFGGGVAKFFDAMMACYASTPVGDKRMDERGRKPLLEGMPPEIEMTVGNYDYPGVEFEYLATMRTYYAVSVLADIRGIEVEVRVCKRFVASETGLAAVGYMQLQDSLLESMPREIEMTVGNYDYPGAEFEYLTTMRK</sequence>
<protein>
    <submittedName>
        <fullName evidence="1">Uncharacterized protein</fullName>
    </submittedName>
</protein>
<dbReference type="Proteomes" id="UP000030750">
    <property type="component" value="Unassembled WGS sequence"/>
</dbReference>
<evidence type="ECO:0000313" key="2">
    <source>
        <dbReference type="Proteomes" id="UP000030750"/>
    </source>
</evidence>
<dbReference type="AlphaFoldDB" id="U6LZU7"/>
<organism evidence="1 2">
    <name type="scientific">Eimeria brunetti</name>
    <dbReference type="NCBI Taxonomy" id="51314"/>
    <lineage>
        <taxon>Eukaryota</taxon>
        <taxon>Sar</taxon>
        <taxon>Alveolata</taxon>
        <taxon>Apicomplexa</taxon>
        <taxon>Conoidasida</taxon>
        <taxon>Coccidia</taxon>
        <taxon>Eucoccidiorida</taxon>
        <taxon>Eimeriorina</taxon>
        <taxon>Eimeriidae</taxon>
        <taxon>Eimeria</taxon>
    </lineage>
</organism>
<evidence type="ECO:0000313" key="1">
    <source>
        <dbReference type="EMBL" id="CDJ54104.1"/>
    </source>
</evidence>
<dbReference type="VEuPathDB" id="ToxoDB:EBH_0080330"/>
<reference evidence="1" key="1">
    <citation type="submission" date="2013-10" db="EMBL/GenBank/DDBJ databases">
        <title>Genomic analysis of the causative agents of coccidiosis in chickens.</title>
        <authorList>
            <person name="Reid A.J."/>
            <person name="Blake D."/>
            <person name="Billington K."/>
            <person name="Browne H."/>
            <person name="Dunn M."/>
            <person name="Hung S."/>
            <person name="Kawahara F."/>
            <person name="Miranda-Saavedra D."/>
            <person name="Mourier T."/>
            <person name="Nagra H."/>
            <person name="Otto T.D."/>
            <person name="Rawlings N."/>
            <person name="Sanchez A."/>
            <person name="Sanders M."/>
            <person name="Subramaniam C."/>
            <person name="Tay Y."/>
            <person name="Dear P."/>
            <person name="Doerig C."/>
            <person name="Gruber A."/>
            <person name="Parkinson J."/>
            <person name="Shirley M."/>
            <person name="Wan K.L."/>
            <person name="Berriman M."/>
            <person name="Tomley F."/>
            <person name="Pain A."/>
        </authorList>
    </citation>
    <scope>NUCLEOTIDE SEQUENCE [LARGE SCALE GENOMIC DNA]</scope>
    <source>
        <strain evidence="1">Houghton</strain>
    </source>
</reference>
<dbReference type="EMBL" id="HG713694">
    <property type="protein sequence ID" value="CDJ54104.1"/>
    <property type="molecule type" value="Genomic_DNA"/>
</dbReference>
<gene>
    <name evidence="1" type="ORF">EBH_0080330</name>
</gene>
<proteinExistence type="predicted"/>
<name>U6LZU7_9EIME</name>